<proteinExistence type="predicted"/>
<dbReference type="PANTHER" id="PTHR34580">
    <property type="match status" value="1"/>
</dbReference>
<comment type="caution">
    <text evidence="3">The sequence shown here is derived from an EMBL/GenBank/DDBJ whole genome shotgun (WGS) entry which is preliminary data.</text>
</comment>
<evidence type="ECO:0008006" key="5">
    <source>
        <dbReference type="Google" id="ProtNLM"/>
    </source>
</evidence>
<dbReference type="RefSeq" id="WP_344772953.1">
    <property type="nucleotide sequence ID" value="NZ_BAABAH010000002.1"/>
</dbReference>
<feature type="domain" description="WCX" evidence="2">
    <location>
        <begin position="226"/>
        <end position="302"/>
    </location>
</feature>
<accession>A0ABP7I6M1</accession>
<feature type="domain" description="WYL" evidence="1">
    <location>
        <begin position="138"/>
        <end position="199"/>
    </location>
</feature>
<evidence type="ECO:0000259" key="1">
    <source>
        <dbReference type="Pfam" id="PF13280"/>
    </source>
</evidence>
<dbReference type="Pfam" id="PF13280">
    <property type="entry name" value="WYL"/>
    <property type="match status" value="1"/>
</dbReference>
<dbReference type="EMBL" id="BAABAH010000002">
    <property type="protein sequence ID" value="GAA3809400.1"/>
    <property type="molecule type" value="Genomic_DNA"/>
</dbReference>
<dbReference type="Pfam" id="PF25583">
    <property type="entry name" value="WCX"/>
    <property type="match status" value="1"/>
</dbReference>
<protein>
    <recommendedName>
        <fullName evidence="5">WYL domain-containing protein</fullName>
    </recommendedName>
</protein>
<evidence type="ECO:0000313" key="3">
    <source>
        <dbReference type="EMBL" id="GAA3809400.1"/>
    </source>
</evidence>
<dbReference type="InterPro" id="IPR026881">
    <property type="entry name" value="WYL_dom"/>
</dbReference>
<organism evidence="3 4">
    <name type="scientific">Nocardioides panacisoli</name>
    <dbReference type="NCBI Taxonomy" id="627624"/>
    <lineage>
        <taxon>Bacteria</taxon>
        <taxon>Bacillati</taxon>
        <taxon>Actinomycetota</taxon>
        <taxon>Actinomycetes</taxon>
        <taxon>Propionibacteriales</taxon>
        <taxon>Nocardioidaceae</taxon>
        <taxon>Nocardioides</taxon>
    </lineage>
</organism>
<dbReference type="InterPro" id="IPR051534">
    <property type="entry name" value="CBASS_pafABC_assoc_protein"/>
</dbReference>
<name>A0ABP7I6M1_9ACTN</name>
<dbReference type="Proteomes" id="UP001501821">
    <property type="component" value="Unassembled WGS sequence"/>
</dbReference>
<dbReference type="InterPro" id="IPR057727">
    <property type="entry name" value="WCX_dom"/>
</dbReference>
<sequence length="307" mass="33710">MTKGPGRDQRAPMERLVRIAAVLHARGRAGISGEDLAEVAEFTGAEKMDQLARELRHLRSQGWSIVNVAEQGEGSHYVMETVDNRLTVRLTPGQQRALQQAVLLADRGDLVRRLGLPASAKPADVVPPALPLATTGDALSVVVRATSQRAVLRFTYKGTPRVVHPASVRSQNGTWYLRGRENGADLVKTFVVSRMTDVTSDAPGSADPAEPVRHPGLHPMSWELDPPIDVELRTTADYEPDVRRSLGEPAESRQDGGAVVLLFRVTNRSAFRTRLYELGRRVELLGPEEIRREVVAELRRMAGQEAG</sequence>
<keyword evidence="4" id="KW-1185">Reference proteome</keyword>
<gene>
    <name evidence="3" type="ORF">GCM10022242_10200</name>
</gene>
<evidence type="ECO:0000313" key="4">
    <source>
        <dbReference type="Proteomes" id="UP001501821"/>
    </source>
</evidence>
<dbReference type="PANTHER" id="PTHR34580:SF3">
    <property type="entry name" value="PROTEIN PAFB"/>
    <property type="match status" value="1"/>
</dbReference>
<evidence type="ECO:0000259" key="2">
    <source>
        <dbReference type="Pfam" id="PF25583"/>
    </source>
</evidence>
<reference evidence="4" key="1">
    <citation type="journal article" date="2019" name="Int. J. Syst. Evol. Microbiol.">
        <title>The Global Catalogue of Microorganisms (GCM) 10K type strain sequencing project: providing services to taxonomists for standard genome sequencing and annotation.</title>
        <authorList>
            <consortium name="The Broad Institute Genomics Platform"/>
            <consortium name="The Broad Institute Genome Sequencing Center for Infectious Disease"/>
            <person name="Wu L."/>
            <person name="Ma J."/>
        </authorList>
    </citation>
    <scope>NUCLEOTIDE SEQUENCE [LARGE SCALE GENOMIC DNA]</scope>
    <source>
        <strain evidence="4">JCM 16953</strain>
    </source>
</reference>
<dbReference type="PROSITE" id="PS52050">
    <property type="entry name" value="WYL"/>
    <property type="match status" value="1"/>
</dbReference>